<dbReference type="InterPro" id="IPR008663">
    <property type="entry name" value="LECT2"/>
</dbReference>
<protein>
    <recommendedName>
        <fullName evidence="9">Leukocyte cell-derived chemotaxin-2</fullName>
    </recommendedName>
</protein>
<dbReference type="AlphaFoldDB" id="A0AA40LRS0"/>
<dbReference type="PANTHER" id="PTHR11329:SF0">
    <property type="entry name" value="LEUKOCYTE CELL-DERIVED CHEMOTAXIN-2"/>
    <property type="match status" value="1"/>
</dbReference>
<organism evidence="7 8">
    <name type="scientific">Cnephaeus nilssonii</name>
    <name type="common">Northern bat</name>
    <name type="synonym">Eptesicus nilssonii</name>
    <dbReference type="NCBI Taxonomy" id="3371016"/>
    <lineage>
        <taxon>Eukaryota</taxon>
        <taxon>Metazoa</taxon>
        <taxon>Chordata</taxon>
        <taxon>Craniata</taxon>
        <taxon>Vertebrata</taxon>
        <taxon>Euteleostomi</taxon>
        <taxon>Mammalia</taxon>
        <taxon>Eutheria</taxon>
        <taxon>Laurasiatheria</taxon>
        <taxon>Chiroptera</taxon>
        <taxon>Yangochiroptera</taxon>
        <taxon>Vespertilionidae</taxon>
        <taxon>Cnephaeus</taxon>
    </lineage>
</organism>
<name>A0AA40LRS0_CNENI</name>
<evidence type="ECO:0000256" key="6">
    <source>
        <dbReference type="SAM" id="MobiDB-lite"/>
    </source>
</evidence>
<reference evidence="7" key="1">
    <citation type="submission" date="2023-06" db="EMBL/GenBank/DDBJ databases">
        <title>Reference genome for the Northern bat (Eptesicus nilssonii), a most northern bat species.</title>
        <authorList>
            <person name="Laine V.N."/>
            <person name="Pulliainen A.T."/>
            <person name="Lilley T.M."/>
        </authorList>
    </citation>
    <scope>NUCLEOTIDE SEQUENCE</scope>
    <source>
        <strain evidence="7">BLF_Eptnil</strain>
        <tissue evidence="7">Kidney</tissue>
    </source>
</reference>
<evidence type="ECO:0000313" key="8">
    <source>
        <dbReference type="Proteomes" id="UP001177744"/>
    </source>
</evidence>
<comment type="caution">
    <text evidence="7">The sequence shown here is derived from an EMBL/GenBank/DDBJ whole genome shotgun (WGS) entry which is preliminary data.</text>
</comment>
<evidence type="ECO:0000313" key="7">
    <source>
        <dbReference type="EMBL" id="KAK1343320.1"/>
    </source>
</evidence>
<feature type="region of interest" description="Disordered" evidence="6">
    <location>
        <begin position="78"/>
        <end position="101"/>
    </location>
</feature>
<dbReference type="PANTHER" id="PTHR11329">
    <property type="entry name" value="LEUKOCYTE CELL-DERIVED CHEMOTAXIN 2"/>
    <property type="match status" value="1"/>
</dbReference>
<dbReference type="InterPro" id="IPR011055">
    <property type="entry name" value="Dup_hybrid_motif"/>
</dbReference>
<keyword evidence="3" id="KW-0862">Zinc</keyword>
<evidence type="ECO:0000256" key="5">
    <source>
        <dbReference type="ARBA" id="ARBA00024361"/>
    </source>
</evidence>
<gene>
    <name evidence="7" type="ORF">QTO34_016099</name>
</gene>
<dbReference type="EMBL" id="JAULJE010000005">
    <property type="protein sequence ID" value="KAK1343320.1"/>
    <property type="molecule type" value="Genomic_DNA"/>
</dbReference>
<proteinExistence type="inferred from homology"/>
<keyword evidence="4" id="KW-1015">Disulfide bond</keyword>
<sequence>MIVGQATPSTKKNAINDGVKISGGGLCVKMFYIKPIKYKGSIKKGEKLGILLPMQKVYPGIQSHVHIQKCDLSDPTEVQFHGGRESSSGQGHSRCKTQGRPSLWRPRPLDYLGLCPAELQTNC</sequence>
<evidence type="ECO:0000256" key="1">
    <source>
        <dbReference type="ARBA" id="ARBA00022723"/>
    </source>
</evidence>
<evidence type="ECO:0008006" key="9">
    <source>
        <dbReference type="Google" id="ProtNLM"/>
    </source>
</evidence>
<dbReference type="Proteomes" id="UP001177744">
    <property type="component" value="Unassembled WGS sequence"/>
</dbReference>
<keyword evidence="8" id="KW-1185">Reference proteome</keyword>
<comment type="similarity">
    <text evidence="5">Belongs to the LECT2/MIM-1 family.</text>
</comment>
<dbReference type="GO" id="GO:0046872">
    <property type="term" value="F:metal ion binding"/>
    <property type="evidence" value="ECO:0007669"/>
    <property type="project" value="UniProtKB-KW"/>
</dbReference>
<accession>A0AA40LRS0</accession>
<evidence type="ECO:0000256" key="4">
    <source>
        <dbReference type="ARBA" id="ARBA00023157"/>
    </source>
</evidence>
<dbReference type="Gene3D" id="2.70.70.10">
    <property type="entry name" value="Glucose Permease (Domain IIA)"/>
    <property type="match status" value="1"/>
</dbReference>
<evidence type="ECO:0000256" key="2">
    <source>
        <dbReference type="ARBA" id="ARBA00022729"/>
    </source>
</evidence>
<keyword evidence="1" id="KW-0479">Metal-binding</keyword>
<keyword evidence="2" id="KW-0732">Signal</keyword>
<evidence type="ECO:0000256" key="3">
    <source>
        <dbReference type="ARBA" id="ARBA00022833"/>
    </source>
</evidence>